<gene>
    <name evidence="2" type="ORF">ALC53_09537</name>
</gene>
<evidence type="ECO:0000256" key="1">
    <source>
        <dbReference type="SAM" id="MobiDB-lite"/>
    </source>
</evidence>
<reference evidence="2 3" key="1">
    <citation type="submission" date="2015-09" db="EMBL/GenBank/DDBJ databases">
        <title>Atta colombica WGS genome.</title>
        <authorList>
            <person name="Nygaard S."/>
            <person name="Hu H."/>
            <person name="Boomsma J."/>
            <person name="Zhang G."/>
        </authorList>
    </citation>
    <scope>NUCLEOTIDE SEQUENCE [LARGE SCALE GENOMIC DNA]</scope>
    <source>
        <strain evidence="2">Treedump-2</strain>
        <tissue evidence="2">Whole body</tissue>
    </source>
</reference>
<protein>
    <submittedName>
        <fullName evidence="2">Uncharacterized protein</fullName>
    </submittedName>
</protein>
<organism evidence="2 3">
    <name type="scientific">Atta colombica</name>
    <dbReference type="NCBI Taxonomy" id="520822"/>
    <lineage>
        <taxon>Eukaryota</taxon>
        <taxon>Metazoa</taxon>
        <taxon>Ecdysozoa</taxon>
        <taxon>Arthropoda</taxon>
        <taxon>Hexapoda</taxon>
        <taxon>Insecta</taxon>
        <taxon>Pterygota</taxon>
        <taxon>Neoptera</taxon>
        <taxon>Endopterygota</taxon>
        <taxon>Hymenoptera</taxon>
        <taxon>Apocrita</taxon>
        <taxon>Aculeata</taxon>
        <taxon>Formicoidea</taxon>
        <taxon>Formicidae</taxon>
        <taxon>Myrmicinae</taxon>
        <taxon>Atta</taxon>
    </lineage>
</organism>
<keyword evidence="3" id="KW-1185">Reference proteome</keyword>
<dbReference type="EMBL" id="KQ976579">
    <property type="protein sequence ID" value="KYM80011.1"/>
    <property type="molecule type" value="Genomic_DNA"/>
</dbReference>
<evidence type="ECO:0000313" key="2">
    <source>
        <dbReference type="EMBL" id="KYM80011.1"/>
    </source>
</evidence>
<evidence type="ECO:0000313" key="3">
    <source>
        <dbReference type="Proteomes" id="UP000078540"/>
    </source>
</evidence>
<dbReference type="AlphaFoldDB" id="A0A195B677"/>
<name>A0A195B677_9HYME</name>
<feature type="region of interest" description="Disordered" evidence="1">
    <location>
        <begin position="183"/>
        <end position="203"/>
    </location>
</feature>
<sequence length="255" mass="27814">MTGDYFVRVCAIAVGGAASRSLHLCKRASGAMEQRMRTIDRSFFLRARSFVLIGNDNREIQGVLGGTPGPRTGAEDPLVDPARASGNAGAVETQKHGRRSFDGMMGYRRRGSPTVIHTAVLLRPPGGATVVGFVRERACRRSRVLIVEEERAKEPPIEHPLGIFFSHSRSCCTVPLVRPTELNRIGGDGGRNEEATGSGAGQSVGQPVGLSFPARFARSAFLVLCSDFYRCSNKDSDQYLVLLYRTPLMQQMRQS</sequence>
<proteinExistence type="predicted"/>
<accession>A0A195B677</accession>
<dbReference type="Proteomes" id="UP000078540">
    <property type="component" value="Unassembled WGS sequence"/>
</dbReference>